<dbReference type="SMART" id="SM00387">
    <property type="entry name" value="HATPase_c"/>
    <property type="match status" value="1"/>
</dbReference>
<protein>
    <recommendedName>
        <fullName evidence="3">histidine kinase</fullName>
        <ecNumber evidence="3">2.7.13.3</ecNumber>
    </recommendedName>
</protein>
<dbReference type="CDD" id="cd00082">
    <property type="entry name" value="HisKA"/>
    <property type="match status" value="1"/>
</dbReference>
<dbReference type="GO" id="GO:0000155">
    <property type="term" value="F:phosphorelay sensor kinase activity"/>
    <property type="evidence" value="ECO:0007669"/>
    <property type="project" value="InterPro"/>
</dbReference>
<evidence type="ECO:0000256" key="2">
    <source>
        <dbReference type="ARBA" id="ARBA00004651"/>
    </source>
</evidence>
<evidence type="ECO:0000256" key="11">
    <source>
        <dbReference type="ARBA" id="ARBA00022989"/>
    </source>
</evidence>
<dbReference type="Gene3D" id="1.10.287.130">
    <property type="match status" value="1"/>
</dbReference>
<dbReference type="Gene3D" id="6.10.340.10">
    <property type="match status" value="1"/>
</dbReference>
<dbReference type="InterPro" id="IPR050398">
    <property type="entry name" value="HssS/ArlS-like"/>
</dbReference>
<dbReference type="SMART" id="SM00304">
    <property type="entry name" value="HAMP"/>
    <property type="match status" value="1"/>
</dbReference>
<keyword evidence="13 15" id="KW-0472">Membrane</keyword>
<dbReference type="PANTHER" id="PTHR45528">
    <property type="entry name" value="SENSOR HISTIDINE KINASE CPXA"/>
    <property type="match status" value="1"/>
</dbReference>
<keyword evidence="7 15" id="KW-0812">Transmembrane</keyword>
<keyword evidence="11 15" id="KW-1133">Transmembrane helix</keyword>
<feature type="domain" description="Histidine kinase" evidence="16">
    <location>
        <begin position="317"/>
        <end position="538"/>
    </location>
</feature>
<evidence type="ECO:0000256" key="9">
    <source>
        <dbReference type="ARBA" id="ARBA00022777"/>
    </source>
</evidence>
<dbReference type="InterPro" id="IPR036097">
    <property type="entry name" value="HisK_dim/P_sf"/>
</dbReference>
<keyword evidence="12" id="KW-0902">Two-component regulatory system</keyword>
<dbReference type="AlphaFoldDB" id="A0A3A1UI91"/>
<organism evidence="18 19">
    <name type="scientific">Paenibacillus nanensis</name>
    <dbReference type="NCBI Taxonomy" id="393251"/>
    <lineage>
        <taxon>Bacteria</taxon>
        <taxon>Bacillati</taxon>
        <taxon>Bacillota</taxon>
        <taxon>Bacilli</taxon>
        <taxon>Bacillales</taxon>
        <taxon>Paenibacillaceae</taxon>
        <taxon>Paenibacillus</taxon>
    </lineage>
</organism>
<dbReference type="InterPro" id="IPR003594">
    <property type="entry name" value="HATPase_dom"/>
</dbReference>
<evidence type="ECO:0000256" key="1">
    <source>
        <dbReference type="ARBA" id="ARBA00000085"/>
    </source>
</evidence>
<sequence>MRIRQWPLSVKLWSVFAALTLFIFALLAVLLPWLLKSFFTDQLYDILIDSQTNVMLEYKETGGTSVSDPVLRVHTSSKQSAPGLEAPLDNPVTDGASGEAGEKADVEPFQMSGSNQDVRSVLVSPDHSVIRVQRGAEVKVEQKEPMVQHFIIHSESAQVQEEAGEETSVGTDPFVTAIEKDALAQQQPIKKYKADINDQSLFYVIRKEMVEGDINYIVSYAWGNYRNDLVMTMFKRLMLLMVGLIVISWLPCMVLARYLTRPLVQMERHVGRLADRDWHEPLKTGRHDEIGRLAQAIESMRQRLVRQDKAQQFFLQNTSHELKTPVMVIRSYVQSIRDGIYPKGTLHGSLNIIMQEAERLERKIRDLLILNKLNYLSARDIEAQRFIVKPIVEDAIQRLRYRRPEISWQLDLDDSASLVGDREQWNVALENLLDNQLRYARSVIQVTVEKGARQTASKNEEPQASCGNLSVIRIANDGPQLDEEAASRMFERYQTGASGQFGLGLTIVRQIAENHGLSVRAANEADGVAFYLEPWADQASELAG</sequence>
<dbReference type="CDD" id="cd06225">
    <property type="entry name" value="HAMP"/>
    <property type="match status" value="1"/>
</dbReference>
<evidence type="ECO:0000256" key="8">
    <source>
        <dbReference type="ARBA" id="ARBA00022741"/>
    </source>
</evidence>
<dbReference type="RefSeq" id="WP_119603055.1">
    <property type="nucleotide sequence ID" value="NZ_QXQA01000026.1"/>
</dbReference>
<dbReference type="OrthoDB" id="9780718at2"/>
<comment type="subcellular location">
    <subcellularLocation>
        <location evidence="2">Cell membrane</location>
        <topology evidence="2">Multi-pass membrane protein</topology>
    </subcellularLocation>
</comment>
<dbReference type="PROSITE" id="PS50109">
    <property type="entry name" value="HIS_KIN"/>
    <property type="match status" value="1"/>
</dbReference>
<dbReference type="InterPro" id="IPR003661">
    <property type="entry name" value="HisK_dim/P_dom"/>
</dbReference>
<dbReference type="PANTHER" id="PTHR45528:SF1">
    <property type="entry name" value="SENSOR HISTIDINE KINASE CPXA"/>
    <property type="match status" value="1"/>
</dbReference>
<keyword evidence="9 18" id="KW-0418">Kinase</keyword>
<evidence type="ECO:0000256" key="6">
    <source>
        <dbReference type="ARBA" id="ARBA00022679"/>
    </source>
</evidence>
<dbReference type="SUPFAM" id="SSF158472">
    <property type="entry name" value="HAMP domain-like"/>
    <property type="match status" value="1"/>
</dbReference>
<evidence type="ECO:0000313" key="19">
    <source>
        <dbReference type="Proteomes" id="UP000266482"/>
    </source>
</evidence>
<dbReference type="GO" id="GO:0005524">
    <property type="term" value="F:ATP binding"/>
    <property type="evidence" value="ECO:0007669"/>
    <property type="project" value="UniProtKB-KW"/>
</dbReference>
<proteinExistence type="predicted"/>
<dbReference type="Pfam" id="PF00512">
    <property type="entry name" value="HisKA"/>
    <property type="match status" value="1"/>
</dbReference>
<dbReference type="EC" id="2.7.13.3" evidence="3"/>
<feature type="region of interest" description="Disordered" evidence="14">
    <location>
        <begin position="77"/>
        <end position="100"/>
    </location>
</feature>
<dbReference type="InterPro" id="IPR005467">
    <property type="entry name" value="His_kinase_dom"/>
</dbReference>
<keyword evidence="4" id="KW-1003">Cell membrane</keyword>
<keyword evidence="8" id="KW-0547">Nucleotide-binding</keyword>
<evidence type="ECO:0000256" key="15">
    <source>
        <dbReference type="SAM" id="Phobius"/>
    </source>
</evidence>
<evidence type="ECO:0000256" key="4">
    <source>
        <dbReference type="ARBA" id="ARBA00022475"/>
    </source>
</evidence>
<evidence type="ECO:0000256" key="10">
    <source>
        <dbReference type="ARBA" id="ARBA00022840"/>
    </source>
</evidence>
<reference evidence="18 19" key="1">
    <citation type="submission" date="2018-09" db="EMBL/GenBank/DDBJ databases">
        <title>Paenibacillus aracenensis nov. sp. isolated from a cave in southern Spain.</title>
        <authorList>
            <person name="Jurado V."/>
            <person name="Gutierrez-Patricio S."/>
            <person name="Gonzalez-Pimentel J.L."/>
            <person name="Miller A.Z."/>
            <person name="Laiz L."/>
            <person name="Saiz-Jimenez C."/>
        </authorList>
    </citation>
    <scope>NUCLEOTIDE SEQUENCE [LARGE SCALE GENOMIC DNA]</scope>
    <source>
        <strain evidence="18 19">DSM 22867</strain>
    </source>
</reference>
<comment type="catalytic activity">
    <reaction evidence="1">
        <text>ATP + protein L-histidine = ADP + protein N-phospho-L-histidine.</text>
        <dbReference type="EC" id="2.7.13.3"/>
    </reaction>
</comment>
<keyword evidence="10" id="KW-0067">ATP-binding</keyword>
<keyword evidence="6" id="KW-0808">Transferase</keyword>
<dbReference type="GO" id="GO:0005886">
    <property type="term" value="C:plasma membrane"/>
    <property type="evidence" value="ECO:0007669"/>
    <property type="project" value="UniProtKB-SubCell"/>
</dbReference>
<feature type="domain" description="HAMP" evidence="17">
    <location>
        <begin position="257"/>
        <end position="309"/>
    </location>
</feature>
<evidence type="ECO:0000313" key="18">
    <source>
        <dbReference type="EMBL" id="RIX46556.1"/>
    </source>
</evidence>
<feature type="transmembrane region" description="Helical" evidence="15">
    <location>
        <begin position="237"/>
        <end position="259"/>
    </location>
</feature>
<dbReference type="SUPFAM" id="SSF55874">
    <property type="entry name" value="ATPase domain of HSP90 chaperone/DNA topoisomerase II/histidine kinase"/>
    <property type="match status" value="1"/>
</dbReference>
<dbReference type="Pfam" id="PF02518">
    <property type="entry name" value="HATPase_c"/>
    <property type="match status" value="1"/>
</dbReference>
<feature type="transmembrane region" description="Helical" evidence="15">
    <location>
        <begin position="12"/>
        <end position="35"/>
    </location>
</feature>
<evidence type="ECO:0000259" key="16">
    <source>
        <dbReference type="PROSITE" id="PS50109"/>
    </source>
</evidence>
<dbReference type="SUPFAM" id="SSF47384">
    <property type="entry name" value="Homodimeric domain of signal transducing histidine kinase"/>
    <property type="match status" value="1"/>
</dbReference>
<dbReference type="InterPro" id="IPR036890">
    <property type="entry name" value="HATPase_C_sf"/>
</dbReference>
<evidence type="ECO:0000256" key="5">
    <source>
        <dbReference type="ARBA" id="ARBA00022553"/>
    </source>
</evidence>
<accession>A0A3A1UI91</accession>
<evidence type="ECO:0000256" key="13">
    <source>
        <dbReference type="ARBA" id="ARBA00023136"/>
    </source>
</evidence>
<evidence type="ECO:0000256" key="14">
    <source>
        <dbReference type="SAM" id="MobiDB-lite"/>
    </source>
</evidence>
<keyword evidence="19" id="KW-1185">Reference proteome</keyword>
<dbReference type="Proteomes" id="UP000266482">
    <property type="component" value="Unassembled WGS sequence"/>
</dbReference>
<dbReference type="EMBL" id="QXQA01000026">
    <property type="protein sequence ID" value="RIX46556.1"/>
    <property type="molecule type" value="Genomic_DNA"/>
</dbReference>
<dbReference type="PROSITE" id="PS50885">
    <property type="entry name" value="HAMP"/>
    <property type="match status" value="1"/>
</dbReference>
<evidence type="ECO:0000256" key="3">
    <source>
        <dbReference type="ARBA" id="ARBA00012438"/>
    </source>
</evidence>
<dbReference type="Gene3D" id="3.30.565.10">
    <property type="entry name" value="Histidine kinase-like ATPase, C-terminal domain"/>
    <property type="match status" value="1"/>
</dbReference>
<gene>
    <name evidence="18" type="ORF">D3P08_26060</name>
</gene>
<evidence type="ECO:0000256" key="12">
    <source>
        <dbReference type="ARBA" id="ARBA00023012"/>
    </source>
</evidence>
<dbReference type="SMART" id="SM00388">
    <property type="entry name" value="HisKA"/>
    <property type="match status" value="1"/>
</dbReference>
<dbReference type="InterPro" id="IPR003660">
    <property type="entry name" value="HAMP_dom"/>
</dbReference>
<evidence type="ECO:0000259" key="17">
    <source>
        <dbReference type="PROSITE" id="PS50885"/>
    </source>
</evidence>
<comment type="caution">
    <text evidence="18">The sequence shown here is derived from an EMBL/GenBank/DDBJ whole genome shotgun (WGS) entry which is preliminary data.</text>
</comment>
<evidence type="ECO:0000256" key="7">
    <source>
        <dbReference type="ARBA" id="ARBA00022692"/>
    </source>
</evidence>
<dbReference type="Pfam" id="PF00672">
    <property type="entry name" value="HAMP"/>
    <property type="match status" value="1"/>
</dbReference>
<name>A0A3A1UI91_9BACL</name>
<keyword evidence="5" id="KW-0597">Phosphoprotein</keyword>